<proteinExistence type="predicted"/>
<keyword evidence="2" id="KW-1185">Reference proteome</keyword>
<dbReference type="Proteomes" id="UP000887159">
    <property type="component" value="Unassembled WGS sequence"/>
</dbReference>
<reference evidence="1" key="1">
    <citation type="submission" date="2020-08" db="EMBL/GenBank/DDBJ databases">
        <title>Multicomponent nature underlies the extraordinary mechanical properties of spider dragline silk.</title>
        <authorList>
            <person name="Kono N."/>
            <person name="Nakamura H."/>
            <person name="Mori M."/>
            <person name="Yoshida Y."/>
            <person name="Ohtoshi R."/>
            <person name="Malay A.D."/>
            <person name="Moran D.A.P."/>
            <person name="Tomita M."/>
            <person name="Numata K."/>
            <person name="Arakawa K."/>
        </authorList>
    </citation>
    <scope>NUCLEOTIDE SEQUENCE</scope>
</reference>
<evidence type="ECO:0000313" key="2">
    <source>
        <dbReference type="Proteomes" id="UP000887159"/>
    </source>
</evidence>
<evidence type="ECO:0000313" key="1">
    <source>
        <dbReference type="EMBL" id="GFX91520.1"/>
    </source>
</evidence>
<dbReference type="AlphaFoldDB" id="A0A8X6RBC8"/>
<gene>
    <name evidence="1" type="ORF">TNCV_3681061</name>
</gene>
<name>A0A8X6RBC8_TRICX</name>
<dbReference type="EMBL" id="BMAU01021135">
    <property type="protein sequence ID" value="GFX91520.1"/>
    <property type="molecule type" value="Genomic_DNA"/>
</dbReference>
<protein>
    <submittedName>
        <fullName evidence="1">Uncharacterized protein</fullName>
    </submittedName>
</protein>
<accession>A0A8X6RBC8</accession>
<sequence length="67" mass="7300">MFSYTRAFGDRSRNFEPWSSDVDDTWAVTPSPNYGTPPTGGRLSSRQIQRASLPYTGGSLVVLGSNS</sequence>
<organism evidence="1 2">
    <name type="scientific">Trichonephila clavipes</name>
    <name type="common">Golden silk orbweaver</name>
    <name type="synonym">Nephila clavipes</name>
    <dbReference type="NCBI Taxonomy" id="2585209"/>
    <lineage>
        <taxon>Eukaryota</taxon>
        <taxon>Metazoa</taxon>
        <taxon>Ecdysozoa</taxon>
        <taxon>Arthropoda</taxon>
        <taxon>Chelicerata</taxon>
        <taxon>Arachnida</taxon>
        <taxon>Araneae</taxon>
        <taxon>Araneomorphae</taxon>
        <taxon>Entelegynae</taxon>
        <taxon>Araneoidea</taxon>
        <taxon>Nephilidae</taxon>
        <taxon>Trichonephila</taxon>
    </lineage>
</organism>
<comment type="caution">
    <text evidence="1">The sequence shown here is derived from an EMBL/GenBank/DDBJ whole genome shotgun (WGS) entry which is preliminary data.</text>
</comment>